<dbReference type="EMBL" id="HBUE01177068">
    <property type="protein sequence ID" value="CAG6518329.1"/>
    <property type="molecule type" value="Transcribed_RNA"/>
</dbReference>
<dbReference type="EMBL" id="HBUE01177070">
    <property type="protein sequence ID" value="CAG6518330.1"/>
    <property type="molecule type" value="Transcribed_RNA"/>
</dbReference>
<evidence type="ECO:0000256" key="1">
    <source>
        <dbReference type="SAM" id="MobiDB-lite"/>
    </source>
</evidence>
<reference evidence="2" key="1">
    <citation type="submission" date="2021-05" db="EMBL/GenBank/DDBJ databases">
        <authorList>
            <person name="Alioto T."/>
            <person name="Alioto T."/>
            <person name="Gomez Garrido J."/>
        </authorList>
    </citation>
    <scope>NUCLEOTIDE SEQUENCE</scope>
</reference>
<feature type="region of interest" description="Disordered" evidence="1">
    <location>
        <begin position="89"/>
        <end position="134"/>
    </location>
</feature>
<sequence>MWDNYPELRETHLGWVVVGGAEGTATTQPLANTAVLEAKSHIKGQHWRKLLLGFPPARGEDVGAPTCKQSRQHWSTPILTVLCEPNHPARSGCCDEREKERRKRRAKESRERVNPSSVNSRFSPVGAKVLSDKI</sequence>
<organism evidence="2">
    <name type="scientific">Culex pipiens</name>
    <name type="common">House mosquito</name>
    <dbReference type="NCBI Taxonomy" id="7175"/>
    <lineage>
        <taxon>Eukaryota</taxon>
        <taxon>Metazoa</taxon>
        <taxon>Ecdysozoa</taxon>
        <taxon>Arthropoda</taxon>
        <taxon>Hexapoda</taxon>
        <taxon>Insecta</taxon>
        <taxon>Pterygota</taxon>
        <taxon>Neoptera</taxon>
        <taxon>Endopterygota</taxon>
        <taxon>Diptera</taxon>
        <taxon>Nematocera</taxon>
        <taxon>Culicoidea</taxon>
        <taxon>Culicidae</taxon>
        <taxon>Culicinae</taxon>
        <taxon>Culicini</taxon>
        <taxon>Culex</taxon>
        <taxon>Culex</taxon>
    </lineage>
</organism>
<evidence type="ECO:0000313" key="2">
    <source>
        <dbReference type="EMBL" id="CAG6569862.1"/>
    </source>
</evidence>
<name>A0A8D8JHV3_CULPI</name>
<protein>
    <submittedName>
        <fullName evidence="2">(northern house mosquito) hypothetical protein</fullName>
    </submittedName>
</protein>
<dbReference type="EMBL" id="HBUE01282589">
    <property type="protein sequence ID" value="CAG6569861.1"/>
    <property type="molecule type" value="Transcribed_RNA"/>
</dbReference>
<dbReference type="EMBL" id="HBUE01282591">
    <property type="protein sequence ID" value="CAG6569862.1"/>
    <property type="molecule type" value="Transcribed_RNA"/>
</dbReference>
<dbReference type="EMBL" id="HBUE01282592">
    <property type="protein sequence ID" value="CAG6569863.1"/>
    <property type="molecule type" value="Transcribed_RNA"/>
</dbReference>
<accession>A0A8D8JHV3</accession>
<dbReference type="AlphaFoldDB" id="A0A8D8JHV3"/>
<proteinExistence type="predicted"/>
<dbReference type="EMBL" id="HBUE01177071">
    <property type="protein sequence ID" value="CAG6518331.1"/>
    <property type="molecule type" value="Transcribed_RNA"/>
</dbReference>